<name>A0A8H7UF26_MORIS</name>
<comment type="caution">
    <text evidence="1">The sequence shown here is derived from an EMBL/GenBank/DDBJ whole genome shotgun (WGS) entry which is preliminary data.</text>
</comment>
<protein>
    <submittedName>
        <fullName evidence="1">Uncharacterized protein</fullName>
    </submittedName>
</protein>
<gene>
    <name evidence="1" type="ORF">INT43_006372</name>
</gene>
<sequence length="115" mass="13024">MIEHSYPECTSAVLTGLCTFKAIDPTYRQAEVKSQVVDTAYAILALLDAKYPHVEPIRRACQTYNEATAREWRVASGINKRSIQQKLYNLLSHLQVFFSISALGRYAAIWGDEQI</sequence>
<evidence type="ECO:0000313" key="1">
    <source>
        <dbReference type="EMBL" id="KAG2183366.1"/>
    </source>
</evidence>
<dbReference type="SUPFAM" id="SSF48239">
    <property type="entry name" value="Terpenoid cyclases/Protein prenyltransferases"/>
    <property type="match status" value="1"/>
</dbReference>
<dbReference type="Proteomes" id="UP000654370">
    <property type="component" value="Unassembled WGS sequence"/>
</dbReference>
<reference evidence="1" key="1">
    <citation type="submission" date="2020-12" db="EMBL/GenBank/DDBJ databases">
        <title>Metabolic potential, ecology and presence of endohyphal bacteria is reflected in genomic diversity of Mucoromycotina.</title>
        <authorList>
            <person name="Muszewska A."/>
            <person name="Okrasinska A."/>
            <person name="Steczkiewicz K."/>
            <person name="Drgas O."/>
            <person name="Orlowska M."/>
            <person name="Perlinska-Lenart U."/>
            <person name="Aleksandrzak-Piekarczyk T."/>
            <person name="Szatraj K."/>
            <person name="Zielenkiewicz U."/>
            <person name="Pilsyk S."/>
            <person name="Malc E."/>
            <person name="Mieczkowski P."/>
            <person name="Kruszewska J.S."/>
            <person name="Biernat P."/>
            <person name="Pawlowska J."/>
        </authorList>
    </citation>
    <scope>NUCLEOTIDE SEQUENCE</scope>
    <source>
        <strain evidence="1">WA0000067209</strain>
    </source>
</reference>
<dbReference type="Gene3D" id="1.50.10.20">
    <property type="match status" value="1"/>
</dbReference>
<organism evidence="1 2">
    <name type="scientific">Mortierella isabellina</name>
    <name type="common">Filamentous fungus</name>
    <name type="synonym">Umbelopsis isabellina</name>
    <dbReference type="NCBI Taxonomy" id="91625"/>
    <lineage>
        <taxon>Eukaryota</taxon>
        <taxon>Fungi</taxon>
        <taxon>Fungi incertae sedis</taxon>
        <taxon>Mucoromycota</taxon>
        <taxon>Mucoromycotina</taxon>
        <taxon>Umbelopsidomycetes</taxon>
        <taxon>Umbelopsidales</taxon>
        <taxon>Umbelopsidaceae</taxon>
        <taxon>Umbelopsis</taxon>
    </lineage>
</organism>
<proteinExistence type="predicted"/>
<evidence type="ECO:0000313" key="2">
    <source>
        <dbReference type="Proteomes" id="UP000654370"/>
    </source>
</evidence>
<accession>A0A8H7UF26</accession>
<dbReference type="OrthoDB" id="21502at2759"/>
<dbReference type="InterPro" id="IPR008930">
    <property type="entry name" value="Terpenoid_cyclase/PrenylTrfase"/>
</dbReference>
<keyword evidence="2" id="KW-1185">Reference proteome</keyword>
<dbReference type="AlphaFoldDB" id="A0A8H7UF26"/>
<dbReference type="EMBL" id="JAEPQZ010000003">
    <property type="protein sequence ID" value="KAG2183366.1"/>
    <property type="molecule type" value="Genomic_DNA"/>
</dbReference>